<proteinExistence type="predicted"/>
<reference evidence="10 11" key="1">
    <citation type="journal article" date="2020" name="bioRxiv">
        <title>Sequence and annotation of 42 cannabis genomes reveals extensive copy number variation in cannabinoid synthesis and pathogen resistance genes.</title>
        <authorList>
            <person name="Mckernan K.J."/>
            <person name="Helbert Y."/>
            <person name="Kane L.T."/>
            <person name="Ebling H."/>
            <person name="Zhang L."/>
            <person name="Liu B."/>
            <person name="Eaton Z."/>
            <person name="Mclaughlin S."/>
            <person name="Kingan S."/>
            <person name="Baybayan P."/>
            <person name="Concepcion G."/>
            <person name="Jordan M."/>
            <person name="Riva A."/>
            <person name="Barbazuk W."/>
            <person name="Harkins T."/>
        </authorList>
    </citation>
    <scope>NUCLEOTIDE SEQUENCE [LARGE SCALE GENOMIC DNA]</scope>
    <source>
        <strain evidence="11">cv. Jamaican Lion 4</strain>
        <tissue evidence="10">Leaf</tissue>
    </source>
</reference>
<keyword evidence="7" id="KW-0732">Signal</keyword>
<feature type="signal peptide" evidence="7">
    <location>
        <begin position="1"/>
        <end position="27"/>
    </location>
</feature>
<dbReference type="EMBL" id="JAATIP010000097">
    <property type="protein sequence ID" value="KAF4374205.1"/>
    <property type="molecule type" value="Genomic_DNA"/>
</dbReference>
<sequence>MRAAVSTLNCSRYILCLLCSTSPLPLAALFDFGEERQLRQCSSGEWSQQHEIEGQALSHYFTQTHPAPLIYAIMGSSRDLAVGTAAVGSLLTASMLGQEVSFTENPSLYLHLAFTGTFFAGVRETYISQWAKILVQCRSIVALDCSDYVAASRFLLSWEGSWDCVRNTCIVHSIFGMNISESMDCYNCGVGSKFLKYTTFFHNINASALRTMKVMCAESSFQELLKFVELNHQSPCDAEAGGCGKLNYINHILSSPPHVFTAVLGWQNTSESVDDIRATLSALNTDIDISAIYRGIGLNNKYSLVSVVCYYGQHYRCYAYSHEHKQWIMYDDKTVKVIGSWVNVLDSCERGHWQPQLLLFEAGTRNFAEPVACQVLEGIHNMRSSKDAPVDTMGCEKAGSLLPPKVLLSGVVILEVAISKDLLVYLLSRSCYLEGFIDIWFRCLPSQPDNPAAVYPS</sequence>
<protein>
    <recommendedName>
        <fullName evidence="12">USP domain-containing protein</fullName>
    </recommendedName>
</protein>
<evidence type="ECO:0000313" key="10">
    <source>
        <dbReference type="EMBL" id="KAF4374205.1"/>
    </source>
</evidence>
<dbReference type="InterPro" id="IPR001394">
    <property type="entry name" value="Peptidase_C19_UCH"/>
</dbReference>
<keyword evidence="6" id="KW-0472">Membrane</keyword>
<dbReference type="InterPro" id="IPR011547">
    <property type="entry name" value="SLC26A/SulP_dom"/>
</dbReference>
<evidence type="ECO:0000259" key="9">
    <source>
        <dbReference type="Pfam" id="PF00916"/>
    </source>
</evidence>
<feature type="domain" description="Peptidase C19 ubiquitin carboxyl-terminal hydrolase" evidence="8">
    <location>
        <begin position="163"/>
        <end position="341"/>
    </location>
</feature>
<dbReference type="Gene3D" id="3.90.70.10">
    <property type="entry name" value="Cysteine proteinases"/>
    <property type="match status" value="1"/>
</dbReference>
<keyword evidence="5" id="KW-1133">Transmembrane helix</keyword>
<evidence type="ECO:0000256" key="5">
    <source>
        <dbReference type="ARBA" id="ARBA00022989"/>
    </source>
</evidence>
<dbReference type="InterPro" id="IPR038765">
    <property type="entry name" value="Papain-like_cys_pep_sf"/>
</dbReference>
<evidence type="ECO:0000256" key="4">
    <source>
        <dbReference type="ARBA" id="ARBA00022801"/>
    </source>
</evidence>
<evidence type="ECO:0000259" key="8">
    <source>
        <dbReference type="Pfam" id="PF00443"/>
    </source>
</evidence>
<dbReference type="CDD" id="cd02257">
    <property type="entry name" value="Peptidase_C19"/>
    <property type="match status" value="1"/>
</dbReference>
<dbReference type="Pfam" id="PF00916">
    <property type="entry name" value="Sulfate_transp"/>
    <property type="match status" value="1"/>
</dbReference>
<feature type="chain" id="PRO_5029680188" description="USP domain-containing protein" evidence="7">
    <location>
        <begin position="28"/>
        <end position="457"/>
    </location>
</feature>
<evidence type="ECO:0000256" key="1">
    <source>
        <dbReference type="ARBA" id="ARBA00004141"/>
    </source>
</evidence>
<dbReference type="GO" id="GO:0004843">
    <property type="term" value="F:cysteine-type deubiquitinase activity"/>
    <property type="evidence" value="ECO:0007669"/>
    <property type="project" value="InterPro"/>
</dbReference>
<comment type="caution">
    <text evidence="10">The sequence shown here is derived from an EMBL/GenBank/DDBJ whole genome shotgun (WGS) entry which is preliminary data.</text>
</comment>
<evidence type="ECO:0000256" key="6">
    <source>
        <dbReference type="ARBA" id="ARBA00023136"/>
    </source>
</evidence>
<evidence type="ECO:0008006" key="12">
    <source>
        <dbReference type="Google" id="ProtNLM"/>
    </source>
</evidence>
<evidence type="ECO:0000256" key="2">
    <source>
        <dbReference type="ARBA" id="ARBA00022692"/>
    </source>
</evidence>
<dbReference type="GO" id="GO:0016020">
    <property type="term" value="C:membrane"/>
    <property type="evidence" value="ECO:0007669"/>
    <property type="project" value="UniProtKB-SubCell"/>
</dbReference>
<feature type="domain" description="SLC26A/SulP transporter" evidence="9">
    <location>
        <begin position="67"/>
        <end position="123"/>
    </location>
</feature>
<accession>A0A7J6FU48</accession>
<organism evidence="10 11">
    <name type="scientific">Cannabis sativa</name>
    <name type="common">Hemp</name>
    <name type="synonym">Marijuana</name>
    <dbReference type="NCBI Taxonomy" id="3483"/>
    <lineage>
        <taxon>Eukaryota</taxon>
        <taxon>Viridiplantae</taxon>
        <taxon>Streptophyta</taxon>
        <taxon>Embryophyta</taxon>
        <taxon>Tracheophyta</taxon>
        <taxon>Spermatophyta</taxon>
        <taxon>Magnoliopsida</taxon>
        <taxon>eudicotyledons</taxon>
        <taxon>Gunneridae</taxon>
        <taxon>Pentapetalae</taxon>
        <taxon>rosids</taxon>
        <taxon>fabids</taxon>
        <taxon>Rosales</taxon>
        <taxon>Cannabaceae</taxon>
        <taxon>Cannabis</taxon>
    </lineage>
</organism>
<comment type="subcellular location">
    <subcellularLocation>
        <location evidence="1">Membrane</location>
        <topology evidence="1">Multi-pass membrane protein</topology>
    </subcellularLocation>
</comment>
<evidence type="ECO:0000313" key="11">
    <source>
        <dbReference type="Proteomes" id="UP000525078"/>
    </source>
</evidence>
<keyword evidence="3" id="KW-0833">Ubl conjugation pathway</keyword>
<dbReference type="GO" id="GO:0016579">
    <property type="term" value="P:protein deubiquitination"/>
    <property type="evidence" value="ECO:0007669"/>
    <property type="project" value="InterPro"/>
</dbReference>
<name>A0A7J6FU48_CANSA</name>
<dbReference type="InterPro" id="IPR052398">
    <property type="entry name" value="Ubiquitin_hydrolase_53/54"/>
</dbReference>
<dbReference type="PANTHER" id="PTHR22975">
    <property type="entry name" value="UBIQUITIN SPECIFIC PROTEINASE"/>
    <property type="match status" value="1"/>
</dbReference>
<dbReference type="PANTHER" id="PTHR22975:SF9">
    <property type="entry name" value="ECHINUS SPLICE FORM 3"/>
    <property type="match status" value="1"/>
</dbReference>
<keyword evidence="2" id="KW-0812">Transmembrane</keyword>
<evidence type="ECO:0000256" key="7">
    <source>
        <dbReference type="SAM" id="SignalP"/>
    </source>
</evidence>
<evidence type="ECO:0000256" key="3">
    <source>
        <dbReference type="ARBA" id="ARBA00022786"/>
    </source>
</evidence>
<keyword evidence="4" id="KW-0378">Hydrolase</keyword>
<dbReference type="AlphaFoldDB" id="A0A7J6FU48"/>
<gene>
    <name evidence="10" type="ORF">F8388_022971</name>
</gene>
<dbReference type="SUPFAM" id="SSF54001">
    <property type="entry name" value="Cysteine proteinases"/>
    <property type="match status" value="1"/>
</dbReference>
<dbReference type="Proteomes" id="UP000525078">
    <property type="component" value="Unassembled WGS sequence"/>
</dbReference>
<dbReference type="Pfam" id="PF00443">
    <property type="entry name" value="UCH"/>
    <property type="match status" value="1"/>
</dbReference>